<feature type="transmembrane region" description="Helical" evidence="1">
    <location>
        <begin position="93"/>
        <end position="113"/>
    </location>
</feature>
<evidence type="ECO:0000313" key="2">
    <source>
        <dbReference type="EMBL" id="SBV91981.1"/>
    </source>
</evidence>
<feature type="transmembrane region" description="Helical" evidence="1">
    <location>
        <begin position="7"/>
        <end position="27"/>
    </location>
</feature>
<dbReference type="AlphaFoldDB" id="A0A212IXN4"/>
<accession>A0A212IXN4</accession>
<keyword evidence="1" id="KW-1133">Transmembrane helix</keyword>
<sequence length="161" mass="18667">MEKKNRYLSFELIFALLFIIAFFLPWLDKWGVKIVGWDVPDLQKKITKATNFIKFFSKNKEWVYSTHVVYLVPLFSVITIGFWIMLRQKTARVLLLITSIFAFIVSLNLFYKLPGAGSGVYLLCATSILSIIYLVVVFRSKKENKTDLIETTPEIDGKEIE</sequence>
<protein>
    <submittedName>
        <fullName evidence="2">Uncharacterized protein</fullName>
    </submittedName>
</protein>
<organism evidence="2">
    <name type="scientific">uncultured Dysgonomonas sp</name>
    <dbReference type="NCBI Taxonomy" id="206096"/>
    <lineage>
        <taxon>Bacteria</taxon>
        <taxon>Pseudomonadati</taxon>
        <taxon>Bacteroidota</taxon>
        <taxon>Bacteroidia</taxon>
        <taxon>Bacteroidales</taxon>
        <taxon>Dysgonomonadaceae</taxon>
        <taxon>Dysgonomonas</taxon>
        <taxon>environmental samples</taxon>
    </lineage>
</organism>
<feature type="transmembrane region" description="Helical" evidence="1">
    <location>
        <begin position="68"/>
        <end position="86"/>
    </location>
</feature>
<keyword evidence="1" id="KW-0472">Membrane</keyword>
<feature type="transmembrane region" description="Helical" evidence="1">
    <location>
        <begin position="119"/>
        <end position="138"/>
    </location>
</feature>
<name>A0A212IXN4_9BACT</name>
<dbReference type="RefSeq" id="WP_135105256.1">
    <property type="nucleotide sequence ID" value="NZ_LT599021.1"/>
</dbReference>
<gene>
    <name evidence="2" type="ORF">KL86DYS2_10280</name>
</gene>
<evidence type="ECO:0000256" key="1">
    <source>
        <dbReference type="SAM" id="Phobius"/>
    </source>
</evidence>
<keyword evidence="1" id="KW-0812">Transmembrane</keyword>
<proteinExistence type="predicted"/>
<reference evidence="2" key="1">
    <citation type="submission" date="2016-04" db="EMBL/GenBank/DDBJ databases">
        <authorList>
            <person name="Evans L.H."/>
            <person name="Alamgir A."/>
            <person name="Owens N."/>
            <person name="Weber N.D."/>
            <person name="Virtaneva K."/>
            <person name="Barbian K."/>
            <person name="Babar A."/>
            <person name="Rosenke K."/>
        </authorList>
    </citation>
    <scope>NUCLEOTIDE SEQUENCE</scope>
    <source>
        <strain evidence="2">86-2</strain>
    </source>
</reference>
<dbReference type="EMBL" id="FLUL01000001">
    <property type="protein sequence ID" value="SBV91981.1"/>
    <property type="molecule type" value="Genomic_DNA"/>
</dbReference>